<gene>
    <name evidence="2" type="ORF">WG925_23115</name>
</gene>
<evidence type="ECO:0000259" key="1">
    <source>
        <dbReference type="Pfam" id="PF20247"/>
    </source>
</evidence>
<comment type="caution">
    <text evidence="2">The sequence shown here is derived from an EMBL/GenBank/DDBJ whole genome shotgun (WGS) entry which is preliminary data.</text>
</comment>
<dbReference type="Proteomes" id="UP001367513">
    <property type="component" value="Unassembled WGS sequence"/>
</dbReference>
<dbReference type="RefSeq" id="WP_346105271.1">
    <property type="nucleotide sequence ID" value="NZ_BAAAOD010000043.1"/>
</dbReference>
<feature type="domain" description="DUF6602" evidence="1">
    <location>
        <begin position="23"/>
        <end position="127"/>
    </location>
</feature>
<dbReference type="InterPro" id="IPR046537">
    <property type="entry name" value="DUF6602"/>
</dbReference>
<dbReference type="Pfam" id="PF20247">
    <property type="entry name" value="DUF6602"/>
    <property type="match status" value="1"/>
</dbReference>
<protein>
    <submittedName>
        <fullName evidence="2">DUF6602 domain-containing protein</fullName>
    </submittedName>
</protein>
<reference evidence="2 3" key="1">
    <citation type="submission" date="2024-03" db="EMBL/GenBank/DDBJ databases">
        <title>Draft genome sequence of Pseudonocardia carboxydivorans JCM 14827.</title>
        <authorList>
            <person name="Duangmal K."/>
        </authorList>
    </citation>
    <scope>NUCLEOTIDE SEQUENCE [LARGE SCALE GENOMIC DNA]</scope>
    <source>
        <strain evidence="2 3">JCM 14827</strain>
    </source>
</reference>
<name>A0ABU9AJN7_PSEA5</name>
<dbReference type="CDD" id="cd21173">
    <property type="entry name" value="NucC-like"/>
    <property type="match status" value="1"/>
</dbReference>
<organism evidence="2 3">
    <name type="scientific">Pseudonocardia alni subsp. carboxydivorans</name>
    <dbReference type="NCBI Taxonomy" id="415010"/>
    <lineage>
        <taxon>Bacteria</taxon>
        <taxon>Bacillati</taxon>
        <taxon>Actinomycetota</taxon>
        <taxon>Actinomycetes</taxon>
        <taxon>Pseudonocardiales</taxon>
        <taxon>Pseudonocardiaceae</taxon>
        <taxon>Pseudonocardia</taxon>
    </lineage>
</organism>
<sequence length="256" mass="28353">MSVLHEIMQQTASEMRASLAKTRAALTHNLSTGEALEESFRKFLRRHLPASIGVTKGQIIDSKGGKSRQIDAIVYDASRTPILFSSEEDGQQVVPNEGVLAVFEIKATINRSDMQSVVDHMQSVKSLDKSAYYSPNSIIEYTTNLYGKELAVPPTLYFLFSYESGELGPIADELRSLQSNLPLESRIDCACVLDRGMLLNATSTGVTGTPEPGSNLAAYPSENSLLMFYLLFSRYLLQFRFNAIAIQKYIPANFSF</sequence>
<proteinExistence type="predicted"/>
<keyword evidence="3" id="KW-1185">Reference proteome</keyword>
<evidence type="ECO:0000313" key="3">
    <source>
        <dbReference type="Proteomes" id="UP001367513"/>
    </source>
</evidence>
<dbReference type="EMBL" id="JBBPIX010000015">
    <property type="protein sequence ID" value="MEK6466641.1"/>
    <property type="molecule type" value="Genomic_DNA"/>
</dbReference>
<evidence type="ECO:0000313" key="2">
    <source>
        <dbReference type="EMBL" id="MEK6466641.1"/>
    </source>
</evidence>
<accession>A0ABU9AJN7</accession>